<organism evidence="1 2">
    <name type="scientific">Brachionus plicatilis</name>
    <name type="common">Marine rotifer</name>
    <name type="synonym">Brachionus muelleri</name>
    <dbReference type="NCBI Taxonomy" id="10195"/>
    <lineage>
        <taxon>Eukaryota</taxon>
        <taxon>Metazoa</taxon>
        <taxon>Spiralia</taxon>
        <taxon>Gnathifera</taxon>
        <taxon>Rotifera</taxon>
        <taxon>Eurotatoria</taxon>
        <taxon>Monogononta</taxon>
        <taxon>Pseudotrocha</taxon>
        <taxon>Ploima</taxon>
        <taxon>Brachionidae</taxon>
        <taxon>Brachionus</taxon>
    </lineage>
</organism>
<dbReference type="AlphaFoldDB" id="A0A3M7RIS0"/>
<dbReference type="Proteomes" id="UP000276133">
    <property type="component" value="Unassembled WGS sequence"/>
</dbReference>
<evidence type="ECO:0000313" key="1">
    <source>
        <dbReference type="EMBL" id="RNA23185.1"/>
    </source>
</evidence>
<accession>A0A3M7RIS0</accession>
<sequence>MMYPDTDSSNTTNSEYTELCSEETYEVAMKTVKNSRGKNRDYQLMVEGLQLTEATQYITQLDSVKWTRADTRKTQEGEEKFYTWS</sequence>
<gene>
    <name evidence="1" type="ORF">BpHYR1_019579</name>
</gene>
<reference evidence="1 2" key="1">
    <citation type="journal article" date="2018" name="Sci. Rep.">
        <title>Genomic signatures of local adaptation to the degree of environmental predictability in rotifers.</title>
        <authorList>
            <person name="Franch-Gras L."/>
            <person name="Hahn C."/>
            <person name="Garcia-Roger E.M."/>
            <person name="Carmona M.J."/>
            <person name="Serra M."/>
            <person name="Gomez A."/>
        </authorList>
    </citation>
    <scope>NUCLEOTIDE SEQUENCE [LARGE SCALE GENOMIC DNA]</scope>
    <source>
        <strain evidence="1">HYR1</strain>
    </source>
</reference>
<protein>
    <submittedName>
        <fullName evidence="1">Uncharacterized protein</fullName>
    </submittedName>
</protein>
<keyword evidence="2" id="KW-1185">Reference proteome</keyword>
<feature type="non-terminal residue" evidence="1">
    <location>
        <position position="85"/>
    </location>
</feature>
<evidence type="ECO:0000313" key="2">
    <source>
        <dbReference type="Proteomes" id="UP000276133"/>
    </source>
</evidence>
<comment type="caution">
    <text evidence="1">The sequence shown here is derived from an EMBL/GenBank/DDBJ whole genome shotgun (WGS) entry which is preliminary data.</text>
</comment>
<proteinExistence type="predicted"/>
<name>A0A3M7RIS0_BRAPC</name>
<dbReference type="EMBL" id="REGN01003337">
    <property type="protein sequence ID" value="RNA23185.1"/>
    <property type="molecule type" value="Genomic_DNA"/>
</dbReference>